<dbReference type="RefSeq" id="WP_344422240.1">
    <property type="nucleotide sequence ID" value="NZ_BAAANN010000018.1"/>
</dbReference>
<dbReference type="Gene3D" id="3.50.50.60">
    <property type="entry name" value="FAD/NAD(P)-binding domain"/>
    <property type="match status" value="1"/>
</dbReference>
<dbReference type="InterPro" id="IPR002938">
    <property type="entry name" value="FAD-bd"/>
</dbReference>
<evidence type="ECO:0000259" key="3">
    <source>
        <dbReference type="Pfam" id="PF01494"/>
    </source>
</evidence>
<keyword evidence="2 4" id="KW-0503">Monooxygenase</keyword>
<feature type="domain" description="FAD-binding" evidence="3">
    <location>
        <begin position="257"/>
        <end position="321"/>
    </location>
</feature>
<protein>
    <submittedName>
        <fullName evidence="4">FAD-dependent monooxygenase</fullName>
    </submittedName>
</protein>
<proteinExistence type="predicted"/>
<dbReference type="PANTHER" id="PTHR13789">
    <property type="entry name" value="MONOOXYGENASE"/>
    <property type="match status" value="1"/>
</dbReference>
<keyword evidence="1" id="KW-0560">Oxidoreductase</keyword>
<dbReference type="EMBL" id="BAAANN010000018">
    <property type="protein sequence ID" value="GAA1967785.1"/>
    <property type="molecule type" value="Genomic_DNA"/>
</dbReference>
<dbReference type="SUPFAM" id="SSF51905">
    <property type="entry name" value="FAD/NAD(P)-binding domain"/>
    <property type="match status" value="1"/>
</dbReference>
<dbReference type="InterPro" id="IPR050493">
    <property type="entry name" value="FAD-dep_Monooxygenase_BioMet"/>
</dbReference>
<gene>
    <name evidence="4" type="ORF">GCM10009754_45700</name>
</gene>
<dbReference type="PRINTS" id="PR00420">
    <property type="entry name" value="RNGMNOXGNASE"/>
</dbReference>
<feature type="domain" description="FAD-binding" evidence="3">
    <location>
        <begin position="5"/>
        <end position="131"/>
    </location>
</feature>
<evidence type="ECO:0000256" key="2">
    <source>
        <dbReference type="ARBA" id="ARBA00023033"/>
    </source>
</evidence>
<name>A0ABP5CTJ9_9PSEU</name>
<organism evidence="4 5">
    <name type="scientific">Amycolatopsis minnesotensis</name>
    <dbReference type="NCBI Taxonomy" id="337894"/>
    <lineage>
        <taxon>Bacteria</taxon>
        <taxon>Bacillati</taxon>
        <taxon>Actinomycetota</taxon>
        <taxon>Actinomycetes</taxon>
        <taxon>Pseudonocardiales</taxon>
        <taxon>Pseudonocardiaceae</taxon>
        <taxon>Amycolatopsis</taxon>
    </lineage>
</organism>
<keyword evidence="5" id="KW-1185">Reference proteome</keyword>
<dbReference type="PANTHER" id="PTHR13789:SF309">
    <property type="entry name" value="PUTATIVE (AFU_ORTHOLOGUE AFUA_6G14510)-RELATED"/>
    <property type="match status" value="1"/>
</dbReference>
<evidence type="ECO:0000256" key="1">
    <source>
        <dbReference type="ARBA" id="ARBA00023002"/>
    </source>
</evidence>
<comment type="caution">
    <text evidence="4">The sequence shown here is derived from an EMBL/GenBank/DDBJ whole genome shotgun (WGS) entry which is preliminary data.</text>
</comment>
<sequence length="353" mass="36876">MNGHAIVVGGGIGGLAAAARLLAHDWRVTVHERAAALPETGTALGIWPSALRALDDLGLGERARDLGPAPSGSTFLRADGRRIASLDVEAMRRRTGDAVRMLSRPALLGLLASALPPGAVRFGSEVSALGELEDADVVLAADGLGSGIRTALFGGRYRARYTGSTAWRGSADGAIRAMTETWGDGSLFGSTPRDGGRVNFYASALALETDRAPGGEAAALRVHFGHWHRGVREVLDGLDEASVLRHGLYYLDPPLPAYVRGRVALVGDAAHAMSPTLGRGGCEALLDGVSVADCLIAHSTVEAALAAYDARRRGPTQRLARAASLTSRMVHLRGFTTLRDVAMKVALRSAPLG</sequence>
<dbReference type="GO" id="GO:0004497">
    <property type="term" value="F:monooxygenase activity"/>
    <property type="evidence" value="ECO:0007669"/>
    <property type="project" value="UniProtKB-KW"/>
</dbReference>
<accession>A0ABP5CTJ9</accession>
<dbReference type="Pfam" id="PF01494">
    <property type="entry name" value="FAD_binding_3"/>
    <property type="match status" value="2"/>
</dbReference>
<evidence type="ECO:0000313" key="5">
    <source>
        <dbReference type="Proteomes" id="UP001501116"/>
    </source>
</evidence>
<dbReference type="Proteomes" id="UP001501116">
    <property type="component" value="Unassembled WGS sequence"/>
</dbReference>
<evidence type="ECO:0000313" key="4">
    <source>
        <dbReference type="EMBL" id="GAA1967785.1"/>
    </source>
</evidence>
<dbReference type="InterPro" id="IPR036188">
    <property type="entry name" value="FAD/NAD-bd_sf"/>
</dbReference>
<reference evidence="5" key="1">
    <citation type="journal article" date="2019" name="Int. J. Syst. Evol. Microbiol.">
        <title>The Global Catalogue of Microorganisms (GCM) 10K type strain sequencing project: providing services to taxonomists for standard genome sequencing and annotation.</title>
        <authorList>
            <consortium name="The Broad Institute Genomics Platform"/>
            <consortium name="The Broad Institute Genome Sequencing Center for Infectious Disease"/>
            <person name="Wu L."/>
            <person name="Ma J."/>
        </authorList>
    </citation>
    <scope>NUCLEOTIDE SEQUENCE [LARGE SCALE GENOMIC DNA]</scope>
    <source>
        <strain evidence="5">JCM 14545</strain>
    </source>
</reference>